<dbReference type="SFLD" id="SFLDS00005">
    <property type="entry name" value="Isoprenoid_Synthase_Type_I"/>
    <property type="match status" value="1"/>
</dbReference>
<dbReference type="PANTHER" id="PTHR43281:SF1">
    <property type="entry name" value="FARNESYL DIPHOSPHATE SYNTHASE"/>
    <property type="match status" value="1"/>
</dbReference>
<evidence type="ECO:0000256" key="3">
    <source>
        <dbReference type="ARBA" id="ARBA00022679"/>
    </source>
</evidence>
<evidence type="ECO:0000313" key="8">
    <source>
        <dbReference type="EMBL" id="HIV00148.1"/>
    </source>
</evidence>
<protein>
    <submittedName>
        <fullName evidence="8">Polyprenyl synthetase family protein</fullName>
    </submittedName>
</protein>
<organism evidence="8 9">
    <name type="scientific">Candidatus Stercoripulliclostridium merdipullorum</name>
    <dbReference type="NCBI Taxonomy" id="2840952"/>
    <lineage>
        <taxon>Bacteria</taxon>
        <taxon>Bacillati</taxon>
        <taxon>Bacillota</taxon>
        <taxon>Clostridia</taxon>
        <taxon>Eubacteriales</taxon>
        <taxon>Candidatus Stercoripulliclostridium</taxon>
    </lineage>
</organism>
<dbReference type="AlphaFoldDB" id="A0A9D1NBN3"/>
<evidence type="ECO:0000256" key="6">
    <source>
        <dbReference type="ARBA" id="ARBA00023229"/>
    </source>
</evidence>
<evidence type="ECO:0000256" key="5">
    <source>
        <dbReference type="ARBA" id="ARBA00022842"/>
    </source>
</evidence>
<evidence type="ECO:0000313" key="9">
    <source>
        <dbReference type="Proteomes" id="UP000886891"/>
    </source>
</evidence>
<dbReference type="InterPro" id="IPR000092">
    <property type="entry name" value="Polyprenyl_synt"/>
</dbReference>
<dbReference type="CDD" id="cd00685">
    <property type="entry name" value="Trans_IPPS_HT"/>
    <property type="match status" value="1"/>
</dbReference>
<keyword evidence="4" id="KW-0479">Metal-binding</keyword>
<comment type="similarity">
    <text evidence="2 7">Belongs to the FPP/GGPP synthase family.</text>
</comment>
<dbReference type="EMBL" id="DVOH01000023">
    <property type="protein sequence ID" value="HIV00148.1"/>
    <property type="molecule type" value="Genomic_DNA"/>
</dbReference>
<accession>A0A9D1NBN3</accession>
<dbReference type="InterPro" id="IPR008949">
    <property type="entry name" value="Isoprenoid_synthase_dom_sf"/>
</dbReference>
<comment type="cofactor">
    <cofactor evidence="1">
        <name>Mg(2+)</name>
        <dbReference type="ChEBI" id="CHEBI:18420"/>
    </cofactor>
</comment>
<gene>
    <name evidence="8" type="ORF">IAB14_03415</name>
</gene>
<sequence>MSTSKRTESKWQARIERKIAQCLERIDRMTDPELAETMRYALSSGGKRIRPVLMYLAADAFGVPPEAVDAYALGLELIHNYSLVHDDMPEMDNDVERRGKPTVHAKFGAGKALLCGDALLNYAYETMAEEGGRADLILMIARAAGIGGMIGGQSLDVADRLCTEEAIFEMYRKKTGALISVAVALPAKIAGIAAERVMPIADAAGLIFQLVDDCLDFQDGRDIAAGKVTFATRFGYEAAAAEIRRLDEEMSRSFSAVSVAEDSDFAVFLKDLTHRII</sequence>
<dbReference type="PANTHER" id="PTHR43281">
    <property type="entry name" value="FARNESYL DIPHOSPHATE SYNTHASE"/>
    <property type="match status" value="1"/>
</dbReference>
<reference evidence="8" key="1">
    <citation type="submission" date="2020-10" db="EMBL/GenBank/DDBJ databases">
        <authorList>
            <person name="Gilroy R."/>
        </authorList>
    </citation>
    <scope>NUCLEOTIDE SEQUENCE</scope>
    <source>
        <strain evidence="8">23406</strain>
    </source>
</reference>
<name>A0A9D1NBN3_9FIRM</name>
<evidence type="ECO:0000256" key="2">
    <source>
        <dbReference type="ARBA" id="ARBA00006706"/>
    </source>
</evidence>
<dbReference type="Proteomes" id="UP000886891">
    <property type="component" value="Unassembled WGS sequence"/>
</dbReference>
<keyword evidence="6" id="KW-0414">Isoprene biosynthesis</keyword>
<dbReference type="SUPFAM" id="SSF48576">
    <property type="entry name" value="Terpenoid synthases"/>
    <property type="match status" value="1"/>
</dbReference>
<evidence type="ECO:0000256" key="7">
    <source>
        <dbReference type="RuleBase" id="RU004466"/>
    </source>
</evidence>
<keyword evidence="3 7" id="KW-0808">Transferase</keyword>
<keyword evidence="5" id="KW-0460">Magnesium</keyword>
<evidence type="ECO:0000256" key="1">
    <source>
        <dbReference type="ARBA" id="ARBA00001946"/>
    </source>
</evidence>
<dbReference type="PROSITE" id="PS00723">
    <property type="entry name" value="POLYPRENYL_SYNTHASE_1"/>
    <property type="match status" value="1"/>
</dbReference>
<dbReference type="GO" id="GO:0046872">
    <property type="term" value="F:metal ion binding"/>
    <property type="evidence" value="ECO:0007669"/>
    <property type="project" value="UniProtKB-KW"/>
</dbReference>
<proteinExistence type="inferred from homology"/>
<dbReference type="InterPro" id="IPR033749">
    <property type="entry name" value="Polyprenyl_synt_CS"/>
</dbReference>
<reference evidence="8" key="2">
    <citation type="journal article" date="2021" name="PeerJ">
        <title>Extensive microbial diversity within the chicken gut microbiome revealed by metagenomics and culture.</title>
        <authorList>
            <person name="Gilroy R."/>
            <person name="Ravi A."/>
            <person name="Getino M."/>
            <person name="Pursley I."/>
            <person name="Horton D.L."/>
            <person name="Alikhan N.F."/>
            <person name="Baker D."/>
            <person name="Gharbi K."/>
            <person name="Hall N."/>
            <person name="Watson M."/>
            <person name="Adriaenssens E.M."/>
            <person name="Foster-Nyarko E."/>
            <person name="Jarju S."/>
            <person name="Secka A."/>
            <person name="Antonio M."/>
            <person name="Oren A."/>
            <person name="Chaudhuri R.R."/>
            <person name="La Ragione R."/>
            <person name="Hildebrand F."/>
            <person name="Pallen M.J."/>
        </authorList>
    </citation>
    <scope>NUCLEOTIDE SEQUENCE</scope>
    <source>
        <strain evidence="8">23406</strain>
    </source>
</reference>
<comment type="caution">
    <text evidence="8">The sequence shown here is derived from an EMBL/GenBank/DDBJ whole genome shotgun (WGS) entry which is preliminary data.</text>
</comment>
<dbReference type="GO" id="GO:0008299">
    <property type="term" value="P:isoprenoid biosynthetic process"/>
    <property type="evidence" value="ECO:0007669"/>
    <property type="project" value="UniProtKB-KW"/>
</dbReference>
<evidence type="ECO:0000256" key="4">
    <source>
        <dbReference type="ARBA" id="ARBA00022723"/>
    </source>
</evidence>
<dbReference type="Pfam" id="PF00348">
    <property type="entry name" value="polyprenyl_synt"/>
    <property type="match status" value="1"/>
</dbReference>
<dbReference type="Gene3D" id="1.10.600.10">
    <property type="entry name" value="Farnesyl Diphosphate Synthase"/>
    <property type="match status" value="1"/>
</dbReference>
<dbReference type="GO" id="GO:0004659">
    <property type="term" value="F:prenyltransferase activity"/>
    <property type="evidence" value="ECO:0007669"/>
    <property type="project" value="InterPro"/>
</dbReference>